<dbReference type="eggNOG" id="COG1905">
    <property type="taxonomic scope" value="Bacteria"/>
</dbReference>
<dbReference type="EMBL" id="ACJN02000001">
    <property type="protein sequence ID" value="EFI35797.1"/>
    <property type="molecule type" value="Genomic_DNA"/>
</dbReference>
<comment type="cofactor">
    <cofactor evidence="6">
        <name>[2Fe-2S] cluster</name>
        <dbReference type="ChEBI" id="CHEBI:190135"/>
    </cofactor>
</comment>
<keyword evidence="5 7" id="KW-0411">Iron-sulfur</keyword>
<feature type="binding site" evidence="7">
    <location>
        <position position="117"/>
    </location>
    <ligand>
        <name>[2Fe-2S] cluster</name>
        <dbReference type="ChEBI" id="CHEBI:190135"/>
    </ligand>
</feature>
<evidence type="ECO:0000313" key="8">
    <source>
        <dbReference type="EMBL" id="EFI35797.1"/>
    </source>
</evidence>
<reference evidence="8" key="1">
    <citation type="submission" date="2010-05" db="EMBL/GenBank/DDBJ databases">
        <title>The draft genome of Desulfonatronospira thiodismutans ASO3-1.</title>
        <authorList>
            <consortium name="US DOE Joint Genome Institute (JGI-PGF)"/>
            <person name="Lucas S."/>
            <person name="Copeland A."/>
            <person name="Lapidus A."/>
            <person name="Cheng J.-F."/>
            <person name="Bruce D."/>
            <person name="Goodwin L."/>
            <person name="Pitluck S."/>
            <person name="Chertkov O."/>
            <person name="Brettin T."/>
            <person name="Detter J.C."/>
            <person name="Han C."/>
            <person name="Land M.L."/>
            <person name="Hauser L."/>
            <person name="Kyrpides N."/>
            <person name="Mikhailova N."/>
            <person name="Muyzer G."/>
            <person name="Woyke T."/>
        </authorList>
    </citation>
    <scope>NUCLEOTIDE SEQUENCE [LARGE SCALE GENOMIC DNA]</scope>
    <source>
        <strain evidence="8">ASO3-1</strain>
    </source>
</reference>
<keyword evidence="9" id="KW-1185">Reference proteome</keyword>
<dbReference type="RefSeq" id="WP_008868926.1">
    <property type="nucleotide sequence ID" value="NZ_ACJN02000001.1"/>
</dbReference>
<protein>
    <submittedName>
        <fullName evidence="8">NADH dehydrogenase (Ubiquinone) 24 kDa subunit</fullName>
    </submittedName>
</protein>
<dbReference type="PANTHER" id="PTHR43342">
    <property type="entry name" value="NADH-QUINONE OXIDOREDUCTASE, E SUBUNIT"/>
    <property type="match status" value="1"/>
</dbReference>
<feature type="binding site" evidence="7">
    <location>
        <position position="80"/>
    </location>
    <ligand>
        <name>[2Fe-2S] cluster</name>
        <dbReference type="ChEBI" id="CHEBI:190135"/>
    </ligand>
</feature>
<dbReference type="Gene3D" id="3.40.30.10">
    <property type="entry name" value="Glutaredoxin"/>
    <property type="match status" value="1"/>
</dbReference>
<organism evidence="8 9">
    <name type="scientific">Desulfonatronospira thiodismutans ASO3-1</name>
    <dbReference type="NCBI Taxonomy" id="555779"/>
    <lineage>
        <taxon>Bacteria</taxon>
        <taxon>Pseudomonadati</taxon>
        <taxon>Thermodesulfobacteriota</taxon>
        <taxon>Desulfovibrionia</taxon>
        <taxon>Desulfovibrionales</taxon>
        <taxon>Desulfonatronovibrionaceae</taxon>
        <taxon>Desulfonatronospira</taxon>
    </lineage>
</organism>
<evidence type="ECO:0000256" key="2">
    <source>
        <dbReference type="ARBA" id="ARBA00022714"/>
    </source>
</evidence>
<dbReference type="CDD" id="cd03064">
    <property type="entry name" value="TRX_Fd_NuoE"/>
    <property type="match status" value="1"/>
</dbReference>
<evidence type="ECO:0000256" key="5">
    <source>
        <dbReference type="ARBA" id="ARBA00023014"/>
    </source>
</evidence>
<dbReference type="OrthoDB" id="9807941at2"/>
<dbReference type="InterPro" id="IPR002023">
    <property type="entry name" value="NuoE-like"/>
</dbReference>
<dbReference type="InterPro" id="IPR041921">
    <property type="entry name" value="NuoE_N"/>
</dbReference>
<dbReference type="InterPro" id="IPR036249">
    <property type="entry name" value="Thioredoxin-like_sf"/>
</dbReference>
<dbReference type="Pfam" id="PF01257">
    <property type="entry name" value="2Fe-2S_thioredx"/>
    <property type="match status" value="1"/>
</dbReference>
<evidence type="ECO:0000256" key="1">
    <source>
        <dbReference type="ARBA" id="ARBA00010643"/>
    </source>
</evidence>
<keyword evidence="2 7" id="KW-0001">2Fe-2S</keyword>
<evidence type="ECO:0000256" key="4">
    <source>
        <dbReference type="ARBA" id="ARBA00023004"/>
    </source>
</evidence>
<keyword evidence="4 7" id="KW-0408">Iron</keyword>
<dbReference type="InterPro" id="IPR028431">
    <property type="entry name" value="NADP_DH_HndA-like"/>
</dbReference>
<accession>D6SM86</accession>
<comment type="cofactor">
    <cofactor evidence="7">
        <name>[2Fe-2S] cluster</name>
        <dbReference type="ChEBI" id="CHEBI:190135"/>
    </cofactor>
    <text evidence="7">Binds 1 [2Fe-2S] cluster.</text>
</comment>
<comment type="caution">
    <text evidence="8">The sequence shown here is derived from an EMBL/GenBank/DDBJ whole genome shotgun (WGS) entry which is preliminary data.</text>
</comment>
<gene>
    <name evidence="8" type="ORF">Dthio_PD3232</name>
</gene>
<name>D6SM86_9BACT</name>
<keyword evidence="3 7" id="KW-0479">Metal-binding</keyword>
<dbReference type="Gene3D" id="1.10.10.1590">
    <property type="entry name" value="NADH-quinone oxidoreductase subunit E"/>
    <property type="match status" value="1"/>
</dbReference>
<evidence type="ECO:0000313" key="9">
    <source>
        <dbReference type="Proteomes" id="UP000005496"/>
    </source>
</evidence>
<feature type="binding site" evidence="7">
    <location>
        <position position="75"/>
    </location>
    <ligand>
        <name>[2Fe-2S] cluster</name>
        <dbReference type="ChEBI" id="CHEBI:190135"/>
    </ligand>
</feature>
<sequence>MDHVLDKVIENYHENEGNALTLLQDLEENFGYVPEETVYELSDRLNIPPSRFFGIATFFSQLHLKPRGKNIITVCRGTPCHVKGSEKILSRMRMELDIPSGEETSEDRMFTVEEVNCVGACGMAPVVVINQQVQGEVNIKKMMKEVNELRAEE</sequence>
<proteinExistence type="inferred from homology"/>
<dbReference type="GO" id="GO:0051537">
    <property type="term" value="F:2 iron, 2 sulfur cluster binding"/>
    <property type="evidence" value="ECO:0007669"/>
    <property type="project" value="UniProtKB-KW"/>
</dbReference>
<dbReference type="AlphaFoldDB" id="D6SM86"/>
<evidence type="ECO:0000256" key="3">
    <source>
        <dbReference type="ARBA" id="ARBA00022723"/>
    </source>
</evidence>
<dbReference type="PIRSF" id="PIRSF000216">
    <property type="entry name" value="NADH_DH_24kDa"/>
    <property type="match status" value="1"/>
</dbReference>
<dbReference type="GO" id="GO:0046872">
    <property type="term" value="F:metal ion binding"/>
    <property type="evidence" value="ECO:0007669"/>
    <property type="project" value="UniProtKB-KW"/>
</dbReference>
<evidence type="ECO:0000256" key="7">
    <source>
        <dbReference type="PIRSR" id="PIRSR000216-1"/>
    </source>
</evidence>
<dbReference type="PANTHER" id="PTHR43342:SF1">
    <property type="entry name" value="BIFURCATING [FEFE] HYDROGENASE GAMMA SUBUNIT"/>
    <property type="match status" value="1"/>
</dbReference>
<dbReference type="InterPro" id="IPR042128">
    <property type="entry name" value="NuoE_dom"/>
</dbReference>
<dbReference type="SUPFAM" id="SSF52833">
    <property type="entry name" value="Thioredoxin-like"/>
    <property type="match status" value="1"/>
</dbReference>
<dbReference type="GO" id="GO:0016491">
    <property type="term" value="F:oxidoreductase activity"/>
    <property type="evidence" value="ECO:0007669"/>
    <property type="project" value="InterPro"/>
</dbReference>
<comment type="similarity">
    <text evidence="1">Belongs to the complex I 24 kDa subunit family.</text>
</comment>
<evidence type="ECO:0000256" key="6">
    <source>
        <dbReference type="ARBA" id="ARBA00034078"/>
    </source>
</evidence>
<dbReference type="Proteomes" id="UP000005496">
    <property type="component" value="Unassembled WGS sequence"/>
</dbReference>
<feature type="binding site" evidence="7">
    <location>
        <position position="121"/>
    </location>
    <ligand>
        <name>[2Fe-2S] cluster</name>
        <dbReference type="ChEBI" id="CHEBI:190135"/>
    </ligand>
</feature>